<keyword evidence="1" id="KW-0812">Transmembrane</keyword>
<sequence length="65" mass="7381">MRHKRLLAMAAAILLLLLYASTIVFALMDSPLSQSLLMASLFCTIVVPSILYGYYVIIKYRKDKK</sequence>
<name>A0AAW6AQE2_CLOSY</name>
<dbReference type="Proteomes" id="UP001300871">
    <property type="component" value="Unassembled WGS sequence"/>
</dbReference>
<gene>
    <name evidence="2" type="ORF">K5I21_06755</name>
    <name evidence="3" type="ORF">PM006_08230</name>
</gene>
<dbReference type="Proteomes" id="UP001203136">
    <property type="component" value="Unassembled WGS sequence"/>
</dbReference>
<reference evidence="3" key="2">
    <citation type="submission" date="2023-01" db="EMBL/GenBank/DDBJ databases">
        <title>Human gut microbiome strain richness.</title>
        <authorList>
            <person name="Chen-Liaw A."/>
        </authorList>
    </citation>
    <scope>NUCLEOTIDE SEQUENCE</scope>
    <source>
        <strain evidence="3">B1_m1001713B170214d0_201011</strain>
    </source>
</reference>
<proteinExistence type="predicted"/>
<keyword evidence="1" id="KW-0472">Membrane</keyword>
<dbReference type="EMBL" id="JAQLGM010000015">
    <property type="protein sequence ID" value="MDB2000183.1"/>
    <property type="molecule type" value="Genomic_DNA"/>
</dbReference>
<accession>A0AAW6AQE2</accession>
<comment type="caution">
    <text evidence="3">The sequence shown here is derived from an EMBL/GenBank/DDBJ whole genome shotgun (WGS) entry which is preliminary data.</text>
</comment>
<dbReference type="AlphaFoldDB" id="A0AAW6AQE2"/>
<reference evidence="2" key="1">
    <citation type="journal article" date="2022" name="Cell Host Microbe">
        <title>Colonization of the live biotherapeutic product VE303 and modulation of the microbiota and metabolites in healthy volunteers.</title>
        <authorList>
            <person name="Dsouza M."/>
            <person name="Menon R."/>
            <person name="Crossette E."/>
            <person name="Bhattarai S.K."/>
            <person name="Schneider J."/>
            <person name="Kim Y.G."/>
            <person name="Reddy S."/>
            <person name="Caballero S."/>
            <person name="Felix C."/>
            <person name="Cornacchione L."/>
            <person name="Hendrickson J."/>
            <person name="Watson A.R."/>
            <person name="Minot S.S."/>
            <person name="Greenfield N."/>
            <person name="Schopf L."/>
            <person name="Szabady R."/>
            <person name="Patarroyo J."/>
            <person name="Smith W."/>
            <person name="Harrison P."/>
            <person name="Kuijper E.J."/>
            <person name="Kelly C.P."/>
            <person name="Olle B."/>
            <person name="Bobilev D."/>
            <person name="Silber J.L."/>
            <person name="Bucci V."/>
            <person name="Roberts B."/>
            <person name="Faith J."/>
            <person name="Norman J.M."/>
        </authorList>
    </citation>
    <scope>NUCLEOTIDE SEQUENCE</scope>
    <source>
        <strain evidence="2">VE303-04</strain>
    </source>
</reference>
<organism evidence="3 4">
    <name type="scientific">Clostridium symbiosum</name>
    <name type="common">Bacteroides symbiosus</name>
    <dbReference type="NCBI Taxonomy" id="1512"/>
    <lineage>
        <taxon>Bacteria</taxon>
        <taxon>Bacillati</taxon>
        <taxon>Bacillota</taxon>
        <taxon>Clostridia</taxon>
        <taxon>Lachnospirales</taxon>
        <taxon>Lachnospiraceae</taxon>
        <taxon>Otoolea</taxon>
    </lineage>
</organism>
<dbReference type="RefSeq" id="WP_003504362.1">
    <property type="nucleotide sequence ID" value="NZ_BAABZD010000009.1"/>
</dbReference>
<dbReference type="GeneID" id="57971404"/>
<evidence type="ECO:0000313" key="3">
    <source>
        <dbReference type="EMBL" id="MDB2000183.1"/>
    </source>
</evidence>
<dbReference type="EMBL" id="JAINVB010000001">
    <property type="protein sequence ID" value="MCK0085577.1"/>
    <property type="molecule type" value="Genomic_DNA"/>
</dbReference>
<evidence type="ECO:0000256" key="1">
    <source>
        <dbReference type="SAM" id="Phobius"/>
    </source>
</evidence>
<keyword evidence="1" id="KW-1133">Transmembrane helix</keyword>
<feature type="transmembrane region" description="Helical" evidence="1">
    <location>
        <begin position="36"/>
        <end position="57"/>
    </location>
</feature>
<protein>
    <submittedName>
        <fullName evidence="3">Uncharacterized protein</fullName>
    </submittedName>
</protein>
<evidence type="ECO:0000313" key="2">
    <source>
        <dbReference type="EMBL" id="MCK0085577.1"/>
    </source>
</evidence>
<evidence type="ECO:0000313" key="4">
    <source>
        <dbReference type="Proteomes" id="UP001300871"/>
    </source>
</evidence>